<keyword evidence="1" id="KW-0732">Signal</keyword>
<dbReference type="InterPro" id="IPR021409">
    <property type="entry name" value="DUF3047"/>
</dbReference>
<evidence type="ECO:0008006" key="4">
    <source>
        <dbReference type="Google" id="ProtNLM"/>
    </source>
</evidence>
<dbReference type="OrthoDB" id="8443660at2"/>
<proteinExistence type="predicted"/>
<gene>
    <name evidence="2" type="ORF">ROG8370_00779</name>
</gene>
<dbReference type="Proteomes" id="UP000194012">
    <property type="component" value="Unassembled WGS sequence"/>
</dbReference>
<feature type="chain" id="PRO_5012597885" description="DUF3047 domain-containing protein" evidence="1">
    <location>
        <begin position="20"/>
        <end position="213"/>
    </location>
</feature>
<name>A0A1X6YJ49_9RHOB</name>
<evidence type="ECO:0000313" key="3">
    <source>
        <dbReference type="Proteomes" id="UP000194012"/>
    </source>
</evidence>
<dbReference type="Pfam" id="PF11249">
    <property type="entry name" value="DUF3047"/>
    <property type="match status" value="1"/>
</dbReference>
<evidence type="ECO:0000256" key="1">
    <source>
        <dbReference type="SAM" id="SignalP"/>
    </source>
</evidence>
<dbReference type="AlphaFoldDB" id="A0A1X6YJ49"/>
<evidence type="ECO:0000313" key="2">
    <source>
        <dbReference type="EMBL" id="SLN22311.1"/>
    </source>
</evidence>
<dbReference type="RefSeq" id="WP_085825754.1">
    <property type="nucleotide sequence ID" value="NZ_FWFJ01000004.1"/>
</dbReference>
<reference evidence="3" key="1">
    <citation type="submission" date="2017-03" db="EMBL/GenBank/DDBJ databases">
        <authorList>
            <person name="Rodrigo-Torres L."/>
            <person name="Arahal R.D."/>
            <person name="Lucena T."/>
        </authorList>
    </citation>
    <scope>NUCLEOTIDE SEQUENCE [LARGE SCALE GENOMIC DNA]</scope>
    <source>
        <strain evidence="3">CECT 8370</strain>
    </source>
</reference>
<keyword evidence="3" id="KW-1185">Reference proteome</keyword>
<dbReference type="EMBL" id="FWFJ01000004">
    <property type="protein sequence ID" value="SLN22311.1"/>
    <property type="molecule type" value="Genomic_DNA"/>
</dbReference>
<sequence>MRLTVYSMIVALLATTASAGSISFDNGWREQRLSLFSSNDYRFGTNLSMVSDDSISLAWTRIAQSDWQTSGASWSWTVDQSVAPTDLSQKGGDDRNISLYFVFVPQSTAPKLQNANIKSLLGNDEVRIIQYAWGGNHQRGQVIPSPYGPAGQGVTIALRQASTGSHSESVDLAADYSRAFGGEKGALVGLAVSGDSDDTNSVIRAALGNLKLR</sequence>
<protein>
    <recommendedName>
        <fullName evidence="4">DUF3047 domain-containing protein</fullName>
    </recommendedName>
</protein>
<feature type="signal peptide" evidence="1">
    <location>
        <begin position="1"/>
        <end position="19"/>
    </location>
</feature>
<organism evidence="2 3">
    <name type="scientific">Roseovarius gaetbuli</name>
    <dbReference type="NCBI Taxonomy" id="1356575"/>
    <lineage>
        <taxon>Bacteria</taxon>
        <taxon>Pseudomonadati</taxon>
        <taxon>Pseudomonadota</taxon>
        <taxon>Alphaproteobacteria</taxon>
        <taxon>Rhodobacterales</taxon>
        <taxon>Roseobacteraceae</taxon>
        <taxon>Roseovarius</taxon>
    </lineage>
</organism>
<accession>A0A1X6YJ49</accession>